<evidence type="ECO:0000313" key="4">
    <source>
        <dbReference type="EMBL" id="PLW70927.1"/>
    </source>
</evidence>
<feature type="compositionally biased region" description="Pro residues" evidence="1">
    <location>
        <begin position="278"/>
        <end position="298"/>
    </location>
</feature>
<feature type="compositionally biased region" description="Basic and acidic residues" evidence="1">
    <location>
        <begin position="1"/>
        <end position="17"/>
    </location>
</feature>
<protein>
    <recommendedName>
        <fullName evidence="3">SPOR domain-containing protein</fullName>
    </recommendedName>
</protein>
<dbReference type="PROSITE" id="PS51724">
    <property type="entry name" value="SPOR"/>
    <property type="match status" value="1"/>
</dbReference>
<keyword evidence="2" id="KW-0812">Transmembrane</keyword>
<name>A0A2N5X8V7_9GAMM</name>
<comment type="caution">
    <text evidence="4">The sequence shown here is derived from an EMBL/GenBank/DDBJ whole genome shotgun (WGS) entry which is preliminary data.</text>
</comment>
<dbReference type="InterPro" id="IPR036680">
    <property type="entry name" value="SPOR-like_sf"/>
</dbReference>
<keyword evidence="2" id="KW-0472">Membrane</keyword>
<dbReference type="Gene3D" id="3.30.70.1070">
    <property type="entry name" value="Sporulation related repeat"/>
    <property type="match status" value="1"/>
</dbReference>
<evidence type="ECO:0000313" key="5">
    <source>
        <dbReference type="Proteomes" id="UP000235005"/>
    </source>
</evidence>
<evidence type="ECO:0000256" key="1">
    <source>
        <dbReference type="SAM" id="MobiDB-lite"/>
    </source>
</evidence>
<sequence length="391" mass="42845">MKDRDAEDQEKKARESAADSASDWGRRQSQISDFDDEDEFEESDRDTDFNAIYTEVEEEELDLDADEEEWSEDDTANSDDEDLTSTPWDDNLDDEDDSDEQDLWDMELNPEGSFDDDPPEEALEPAAIAAATYARAHDRTQEWDELEDEDEYEEEEERELNISLGMIVVAVLALILLGAGGYGIIEERASLQEEVRQLRASLATSAPPDEVAASREAAARASERNTQLQQQAGDLARENRSLQAIISGLELQLTAQQEALAQAEKVAPAEAAVAATPKPAPPTPKPAPAPVKPSPAPQPATEDAEKPPAVSSGGDWFVNFSSYGQRGPAQSWASKLKPSVGTVVVAPAQSNGRDIFRVRVIGLADKSTAQEVAEELQREFKTGKLWVGRAE</sequence>
<feature type="compositionally biased region" description="Acidic residues" evidence="1">
    <location>
        <begin position="90"/>
        <end position="105"/>
    </location>
</feature>
<keyword evidence="2" id="KW-1133">Transmembrane helix</keyword>
<dbReference type="Proteomes" id="UP000235005">
    <property type="component" value="Unassembled WGS sequence"/>
</dbReference>
<gene>
    <name evidence="4" type="ORF">C0039_02030</name>
</gene>
<feature type="compositionally biased region" description="Acidic residues" evidence="1">
    <location>
        <begin position="33"/>
        <end position="45"/>
    </location>
</feature>
<feature type="compositionally biased region" description="Acidic residues" evidence="1">
    <location>
        <begin position="113"/>
        <end position="123"/>
    </location>
</feature>
<accession>A0A2N5X8V7</accession>
<feature type="compositionally biased region" description="Acidic residues" evidence="1">
    <location>
        <begin position="55"/>
        <end position="83"/>
    </location>
</feature>
<dbReference type="GO" id="GO:0042834">
    <property type="term" value="F:peptidoglycan binding"/>
    <property type="evidence" value="ECO:0007669"/>
    <property type="project" value="InterPro"/>
</dbReference>
<feature type="compositionally biased region" description="Acidic residues" evidence="1">
    <location>
        <begin position="143"/>
        <end position="154"/>
    </location>
</feature>
<feature type="region of interest" description="Disordered" evidence="1">
    <location>
        <begin position="202"/>
        <end position="234"/>
    </location>
</feature>
<reference evidence="4 5" key="1">
    <citation type="submission" date="2018-01" db="EMBL/GenBank/DDBJ databases">
        <title>The draft genome sequence of Halioglobus lutimaris HF004.</title>
        <authorList>
            <person name="Du Z.-J."/>
            <person name="Shi M.-J."/>
        </authorList>
    </citation>
    <scope>NUCLEOTIDE SEQUENCE [LARGE SCALE GENOMIC DNA]</scope>
    <source>
        <strain evidence="4 5">HF004</strain>
    </source>
</reference>
<dbReference type="RefSeq" id="WP_101517098.1">
    <property type="nucleotide sequence ID" value="NZ_PKUS01000001.1"/>
</dbReference>
<dbReference type="Pfam" id="PF05036">
    <property type="entry name" value="SPOR"/>
    <property type="match status" value="1"/>
</dbReference>
<evidence type="ECO:0000259" key="3">
    <source>
        <dbReference type="PROSITE" id="PS51724"/>
    </source>
</evidence>
<dbReference type="InterPro" id="IPR007730">
    <property type="entry name" value="SPOR-like_dom"/>
</dbReference>
<feature type="compositionally biased region" description="Low complexity" evidence="1">
    <location>
        <begin position="124"/>
        <end position="134"/>
    </location>
</feature>
<feature type="transmembrane region" description="Helical" evidence="2">
    <location>
        <begin position="164"/>
        <end position="185"/>
    </location>
</feature>
<keyword evidence="5" id="KW-1185">Reference proteome</keyword>
<proteinExistence type="predicted"/>
<dbReference type="OrthoDB" id="5740403at2"/>
<dbReference type="AlphaFoldDB" id="A0A2N5X8V7"/>
<dbReference type="EMBL" id="PKUS01000001">
    <property type="protein sequence ID" value="PLW70927.1"/>
    <property type="molecule type" value="Genomic_DNA"/>
</dbReference>
<feature type="domain" description="SPOR" evidence="3">
    <location>
        <begin position="310"/>
        <end position="389"/>
    </location>
</feature>
<feature type="region of interest" description="Disordered" evidence="1">
    <location>
        <begin position="271"/>
        <end position="313"/>
    </location>
</feature>
<feature type="region of interest" description="Disordered" evidence="1">
    <location>
        <begin position="1"/>
        <end position="154"/>
    </location>
</feature>
<evidence type="ECO:0000256" key="2">
    <source>
        <dbReference type="SAM" id="Phobius"/>
    </source>
</evidence>
<organism evidence="4 5">
    <name type="scientific">Pseudohalioglobus lutimaris</name>
    <dbReference type="NCBI Taxonomy" id="1737061"/>
    <lineage>
        <taxon>Bacteria</taxon>
        <taxon>Pseudomonadati</taxon>
        <taxon>Pseudomonadota</taxon>
        <taxon>Gammaproteobacteria</taxon>
        <taxon>Cellvibrionales</taxon>
        <taxon>Halieaceae</taxon>
        <taxon>Pseudohalioglobus</taxon>
    </lineage>
</organism>